<dbReference type="SUPFAM" id="SSF53649">
    <property type="entry name" value="Alkaline phosphatase-like"/>
    <property type="match status" value="1"/>
</dbReference>
<sequence length="777" mass="85913">MEDFMLIGFSSKKFFVCSLSFIYLTSCQTHKNVSQTSQKIQKDETASKNKIILYVWDGLRPDVLTDEKAKNSIPNLLKFAQNGVEFKNNHSAYPTFTMNNAQVFATGDYSGKSGFYGNTLYYPWRALNKNIKEQARDATGADITASFLEPFFTQDYKILQSIDQPQIDEPLIQVTTLLQEAHKAGLVTAVVGKSGSAFIQDYKANGYILDEKHAWPLSFAKELQEKNISLPKGTPIAYEPGQITLAENNGNPIKSEAIQYLGDKSEGTDPIRGNKSPYNPQNYYMSDVFIDTILAEKKPQLSILWLRNPDSTEHYYGPGTLAYYDALAANDKILGKLIAKLKELNLDKETNIIIVSDHSHSNIVATKRNDSEGFPQLMYDMHKIVKESDDNNKIGPKTIAEKHHSKVSNEKLLITNGISVSGTVRTADLITKAKLKTQNGHLISAYDGGDCAFNASLSGIRNGDGSINKSSLGYNSANGICKDKSGKNIPFTSQAYAVPNNLSDSDKIQKVIIAPNGGTDYIYIPNHNPKVLQELVAFFQRRQEYSAIFVDERRYLLGSQFPRGTLPLSYVKLANHSGRNPDIVVSLTSNAHVVVNGLKGTEFDSTDGDWQRGNHGSFGKIDIHNTLIAAGPDFKSNKAIELPTGNVDVAPTIATILGLSLGNTDGRPLLESLKNSGVSENDITVTSVKITSSAACDLEIYHPTTHPFDFNSQLKNNFIDKEVNSFYTDLKAKILITKEGNRYVYFDEAEAKRQQGCPKIGFTLFDSEANSKVVMQE</sequence>
<keyword evidence="1" id="KW-0378">Hydrolase</keyword>
<evidence type="ECO:0000313" key="2">
    <source>
        <dbReference type="Proteomes" id="UP000442694"/>
    </source>
</evidence>
<reference evidence="1 2" key="1">
    <citation type="submission" date="2019-10" db="EMBL/GenBank/DDBJ databases">
        <title>New genus of Silvanigrellaceae.</title>
        <authorList>
            <person name="Pitt A."/>
            <person name="Hahn M.W."/>
        </authorList>
    </citation>
    <scope>NUCLEOTIDE SEQUENCE [LARGE SCALE GENOMIC DNA]</scope>
    <source>
        <strain evidence="1 2">33A1-SZDP</strain>
    </source>
</reference>
<dbReference type="PANTHER" id="PTHR10151">
    <property type="entry name" value="ECTONUCLEOTIDE PYROPHOSPHATASE/PHOSPHODIESTERASE"/>
    <property type="match status" value="1"/>
</dbReference>
<dbReference type="EMBL" id="WFLN01000006">
    <property type="protein sequence ID" value="KAB8030696.1"/>
    <property type="molecule type" value="Genomic_DNA"/>
</dbReference>
<accession>A0A833N4C8</accession>
<keyword evidence="1" id="KW-0808">Transferase</keyword>
<dbReference type="GO" id="GO:0016787">
    <property type="term" value="F:hydrolase activity"/>
    <property type="evidence" value="ECO:0007669"/>
    <property type="project" value="UniProtKB-KW"/>
</dbReference>
<dbReference type="GO" id="GO:0005773">
    <property type="term" value="C:vacuole"/>
    <property type="evidence" value="ECO:0007669"/>
    <property type="project" value="TreeGrafter"/>
</dbReference>
<dbReference type="Gene3D" id="3.40.720.10">
    <property type="entry name" value="Alkaline Phosphatase, subunit A"/>
    <property type="match status" value="2"/>
</dbReference>
<dbReference type="Pfam" id="PF01663">
    <property type="entry name" value="Phosphodiest"/>
    <property type="match status" value="1"/>
</dbReference>
<comment type="caution">
    <text evidence="1">The sequence shown here is derived from an EMBL/GenBank/DDBJ whole genome shotgun (WGS) entry which is preliminary data.</text>
</comment>
<dbReference type="PANTHER" id="PTHR10151:SF120">
    <property type="entry name" value="BIS(5'-ADENOSYL)-TRIPHOSPHATASE"/>
    <property type="match status" value="1"/>
</dbReference>
<dbReference type="InterPro" id="IPR017850">
    <property type="entry name" value="Alkaline_phosphatase_core_sf"/>
</dbReference>
<proteinExistence type="predicted"/>
<gene>
    <name evidence="1" type="ORF">GCL57_06900</name>
</gene>
<dbReference type="Proteomes" id="UP000442694">
    <property type="component" value="Unassembled WGS sequence"/>
</dbReference>
<dbReference type="GO" id="GO:0016740">
    <property type="term" value="F:transferase activity"/>
    <property type="evidence" value="ECO:0007669"/>
    <property type="project" value="UniProtKB-KW"/>
</dbReference>
<dbReference type="AlphaFoldDB" id="A0A833N4C8"/>
<dbReference type="InterPro" id="IPR002591">
    <property type="entry name" value="Phosphodiest/P_Trfase"/>
</dbReference>
<evidence type="ECO:0000313" key="1">
    <source>
        <dbReference type="EMBL" id="KAB8030696.1"/>
    </source>
</evidence>
<organism evidence="1 2">
    <name type="scientific">Fluviispira multicolorata</name>
    <dbReference type="NCBI Taxonomy" id="2654512"/>
    <lineage>
        <taxon>Bacteria</taxon>
        <taxon>Pseudomonadati</taxon>
        <taxon>Bdellovibrionota</taxon>
        <taxon>Oligoflexia</taxon>
        <taxon>Silvanigrellales</taxon>
        <taxon>Silvanigrellaceae</taxon>
        <taxon>Fluviispira</taxon>
    </lineage>
</organism>
<protein>
    <submittedName>
        <fullName evidence="1">Sulfatase-like hydrolase/transferase</fullName>
    </submittedName>
</protein>
<keyword evidence="2" id="KW-1185">Reference proteome</keyword>
<name>A0A833N4C8_9BACT</name>